<evidence type="ECO:0000313" key="2">
    <source>
        <dbReference type="Proteomes" id="UP000323866"/>
    </source>
</evidence>
<reference evidence="1 2" key="1">
    <citation type="submission" date="2019-07" db="EMBL/GenBank/DDBJ databases">
        <authorList>
            <person name="Qu J.-H."/>
        </authorList>
    </citation>
    <scope>NUCLEOTIDE SEQUENCE [LARGE SCALE GENOMIC DNA]</scope>
    <source>
        <strain evidence="1 2">MDT1-10-3</strain>
    </source>
</reference>
<dbReference type="AlphaFoldDB" id="A0A5M8QE14"/>
<name>A0A5M8QE14_9BACT</name>
<organism evidence="1 2">
    <name type="scientific">Rufibacter glacialis</name>
    <dbReference type="NCBI Taxonomy" id="1259555"/>
    <lineage>
        <taxon>Bacteria</taxon>
        <taxon>Pseudomonadati</taxon>
        <taxon>Bacteroidota</taxon>
        <taxon>Cytophagia</taxon>
        <taxon>Cytophagales</taxon>
        <taxon>Hymenobacteraceae</taxon>
        <taxon>Rufibacter</taxon>
    </lineage>
</organism>
<comment type="caution">
    <text evidence="1">The sequence shown here is derived from an EMBL/GenBank/DDBJ whole genome shotgun (WGS) entry which is preliminary data.</text>
</comment>
<sequence>MTFFESHLPGGGPPTLSNLSVAEATEKYKHLSV</sequence>
<dbReference type="Proteomes" id="UP000323866">
    <property type="component" value="Unassembled WGS sequence"/>
</dbReference>
<dbReference type="EMBL" id="VKKZ01000021">
    <property type="protein sequence ID" value="KAA6433204.1"/>
    <property type="molecule type" value="Genomic_DNA"/>
</dbReference>
<protein>
    <submittedName>
        <fullName evidence="1">Uncharacterized protein</fullName>
    </submittedName>
</protein>
<evidence type="ECO:0000313" key="1">
    <source>
        <dbReference type="EMBL" id="KAA6433204.1"/>
    </source>
</evidence>
<accession>A0A5M8QE14</accession>
<proteinExistence type="predicted"/>
<reference evidence="1 2" key="2">
    <citation type="submission" date="2019-09" db="EMBL/GenBank/DDBJ databases">
        <title>A bacterium isolated from glacier soil.</title>
        <authorList>
            <person name="Liu Q."/>
        </authorList>
    </citation>
    <scope>NUCLEOTIDE SEQUENCE [LARGE SCALE GENOMIC DNA]</scope>
    <source>
        <strain evidence="1 2">MDT1-10-3</strain>
    </source>
</reference>
<gene>
    <name evidence="1" type="ORF">FOE74_12000</name>
</gene>